<evidence type="ECO:0000313" key="8">
    <source>
        <dbReference type="Proteomes" id="UP000371977"/>
    </source>
</evidence>
<evidence type="ECO:0000256" key="1">
    <source>
        <dbReference type="ARBA" id="ARBA00005591"/>
    </source>
</evidence>
<name>A0A6C2C3L8_9LACO</name>
<dbReference type="NCBIfam" id="TIGR00401">
    <property type="entry name" value="msrA"/>
    <property type="match status" value="1"/>
</dbReference>
<dbReference type="AlphaFoldDB" id="A0A6C2C3L8"/>
<dbReference type="EC" id="1.8.4.11" evidence="5"/>
<accession>A0A6C2C3L8</accession>
<dbReference type="EMBL" id="SDGZ01000023">
    <property type="protein sequence ID" value="TYC48143.1"/>
    <property type="molecule type" value="Genomic_DNA"/>
</dbReference>
<dbReference type="GO" id="GO:0033744">
    <property type="term" value="F:L-methionine:thioredoxin-disulfide S-oxidoreductase activity"/>
    <property type="evidence" value="ECO:0007669"/>
    <property type="project" value="RHEA"/>
</dbReference>
<dbReference type="OrthoDB" id="4174719at2"/>
<proteinExistence type="inferred from homology"/>
<reference evidence="7 8" key="1">
    <citation type="submission" date="2019-01" db="EMBL/GenBank/DDBJ databases">
        <title>Weissella sp. nov., a novel lactic acid bacterium isolated from animal feces.</title>
        <authorList>
            <person name="Wang L.-T."/>
        </authorList>
    </citation>
    <scope>NUCLEOTIDE SEQUENCE [LARGE SCALE GENOMIC DNA]</scope>
    <source>
        <strain evidence="7 8">8H-2</strain>
    </source>
</reference>
<evidence type="ECO:0000313" key="7">
    <source>
        <dbReference type="EMBL" id="TYC48143.1"/>
    </source>
</evidence>
<dbReference type="Gene3D" id="3.30.1060.10">
    <property type="entry name" value="Peptide methionine sulphoxide reductase MsrA"/>
    <property type="match status" value="1"/>
</dbReference>
<protein>
    <recommendedName>
        <fullName evidence="5">Peptide methionine sulfoxide reductase MsrA</fullName>
        <shortName evidence="5">Protein-methionine-S-oxide reductase</shortName>
        <ecNumber evidence="5">1.8.4.11</ecNumber>
    </recommendedName>
    <alternativeName>
        <fullName evidence="5">Peptide-methionine (S)-S-oxide reductase</fullName>
        <shortName evidence="5">Peptide Met(O) reductase</shortName>
    </alternativeName>
</protein>
<comment type="catalytic activity">
    <reaction evidence="4 5">
        <text>[thioredoxin]-disulfide + L-methionine + H2O = L-methionine (S)-S-oxide + [thioredoxin]-dithiol</text>
        <dbReference type="Rhea" id="RHEA:19993"/>
        <dbReference type="Rhea" id="RHEA-COMP:10698"/>
        <dbReference type="Rhea" id="RHEA-COMP:10700"/>
        <dbReference type="ChEBI" id="CHEBI:15377"/>
        <dbReference type="ChEBI" id="CHEBI:29950"/>
        <dbReference type="ChEBI" id="CHEBI:50058"/>
        <dbReference type="ChEBI" id="CHEBI:57844"/>
        <dbReference type="ChEBI" id="CHEBI:58772"/>
        <dbReference type="EC" id="1.8.4.11"/>
    </reaction>
</comment>
<dbReference type="GO" id="GO:0008113">
    <property type="term" value="F:peptide-methionine (S)-S-oxide reductase activity"/>
    <property type="evidence" value="ECO:0007669"/>
    <property type="project" value="UniProtKB-UniRule"/>
</dbReference>
<evidence type="ECO:0000256" key="5">
    <source>
        <dbReference type="HAMAP-Rule" id="MF_01401"/>
    </source>
</evidence>
<organism evidence="7 8">
    <name type="scientific">Weissella muntiaci</name>
    <dbReference type="NCBI Taxonomy" id="2508881"/>
    <lineage>
        <taxon>Bacteria</taxon>
        <taxon>Bacillati</taxon>
        <taxon>Bacillota</taxon>
        <taxon>Bacilli</taxon>
        <taxon>Lactobacillales</taxon>
        <taxon>Lactobacillaceae</taxon>
        <taxon>Weissella</taxon>
    </lineage>
</organism>
<evidence type="ECO:0000256" key="4">
    <source>
        <dbReference type="ARBA" id="ARBA00048782"/>
    </source>
</evidence>
<gene>
    <name evidence="5 7" type="primary">msrA</name>
    <name evidence="7" type="ORF">ESZ50_09180</name>
</gene>
<dbReference type="PANTHER" id="PTHR43774">
    <property type="entry name" value="PEPTIDE METHIONINE SULFOXIDE REDUCTASE"/>
    <property type="match status" value="1"/>
</dbReference>
<feature type="domain" description="Peptide methionine sulphoxide reductase MsrA" evidence="6">
    <location>
        <begin position="5"/>
        <end position="153"/>
    </location>
</feature>
<evidence type="ECO:0000259" key="6">
    <source>
        <dbReference type="Pfam" id="PF01625"/>
    </source>
</evidence>
<comment type="catalytic activity">
    <reaction evidence="3 5">
        <text>L-methionyl-[protein] + [thioredoxin]-disulfide + H2O = L-methionyl-(S)-S-oxide-[protein] + [thioredoxin]-dithiol</text>
        <dbReference type="Rhea" id="RHEA:14217"/>
        <dbReference type="Rhea" id="RHEA-COMP:10698"/>
        <dbReference type="Rhea" id="RHEA-COMP:10700"/>
        <dbReference type="Rhea" id="RHEA-COMP:12313"/>
        <dbReference type="Rhea" id="RHEA-COMP:12315"/>
        <dbReference type="ChEBI" id="CHEBI:15377"/>
        <dbReference type="ChEBI" id="CHEBI:16044"/>
        <dbReference type="ChEBI" id="CHEBI:29950"/>
        <dbReference type="ChEBI" id="CHEBI:44120"/>
        <dbReference type="ChEBI" id="CHEBI:50058"/>
        <dbReference type="EC" id="1.8.4.11"/>
    </reaction>
</comment>
<dbReference type="HAMAP" id="MF_01401">
    <property type="entry name" value="MsrA"/>
    <property type="match status" value="1"/>
</dbReference>
<dbReference type="Pfam" id="PF01625">
    <property type="entry name" value="PMSR"/>
    <property type="match status" value="1"/>
</dbReference>
<feature type="active site" evidence="5">
    <location>
        <position position="12"/>
    </location>
</feature>
<keyword evidence="2 5" id="KW-0560">Oxidoreductase</keyword>
<dbReference type="SUPFAM" id="SSF55068">
    <property type="entry name" value="Peptide methionine sulfoxide reductase"/>
    <property type="match status" value="1"/>
</dbReference>
<comment type="similarity">
    <text evidence="1 5">Belongs to the MsrA Met sulfoxide reductase family.</text>
</comment>
<comment type="caution">
    <text evidence="7">The sequence shown here is derived from an EMBL/GenBank/DDBJ whole genome shotgun (WGS) entry which is preliminary data.</text>
</comment>
<dbReference type="PANTHER" id="PTHR43774:SF1">
    <property type="entry name" value="PEPTIDE METHIONINE SULFOXIDE REDUCTASE MSRA 2"/>
    <property type="match status" value="1"/>
</dbReference>
<dbReference type="Proteomes" id="UP000371977">
    <property type="component" value="Unassembled WGS sequence"/>
</dbReference>
<evidence type="ECO:0000256" key="2">
    <source>
        <dbReference type="ARBA" id="ARBA00023002"/>
    </source>
</evidence>
<dbReference type="InterPro" id="IPR002569">
    <property type="entry name" value="Met_Sox_Rdtase_MsrA_dom"/>
</dbReference>
<evidence type="ECO:0000256" key="3">
    <source>
        <dbReference type="ARBA" id="ARBA00047806"/>
    </source>
</evidence>
<dbReference type="RefSeq" id="WP_148623277.1">
    <property type="nucleotide sequence ID" value="NZ_SDGZ01000023.1"/>
</dbReference>
<dbReference type="InterPro" id="IPR036509">
    <property type="entry name" value="Met_Sox_Rdtase_MsrA_sf"/>
</dbReference>
<comment type="function">
    <text evidence="5">Has an important function as a repair enzyme for proteins that have been inactivated by oxidation. Catalyzes the reversible oxidation-reduction of methionine sulfoxide in proteins to methionine.</text>
</comment>
<keyword evidence="8" id="KW-1185">Reference proteome</keyword>
<sequence length="172" mass="19980">MAIETAIFAGGCFWCMVEPFETLPGIQKVRSGYTGGFVENPTYRQVASHTTGHTEAVKVWFDNTVVTYQQLVELYWQLADPTDATGQFADRGDSYRPVIFVANEEQRKIAEESKQNLDKSGRFDQPIVTKIEDAKPFYDAEEEHQEFYKKDPLREHFMMMPRKAYQAKYWNN</sequence>